<feature type="domain" description="PHB de-polymerase C-terminal" evidence="1">
    <location>
        <begin position="203"/>
        <end position="404"/>
    </location>
</feature>
<proteinExistence type="predicted"/>
<dbReference type="STRING" id="1489064.WH96_17985"/>
<comment type="caution">
    <text evidence="2">The sequence shown here is derived from an EMBL/GenBank/DDBJ whole genome shotgun (WGS) entry which is preliminary data.</text>
</comment>
<dbReference type="InterPro" id="IPR010915">
    <property type="entry name" value="PHB_depoly_PhaZ"/>
</dbReference>
<gene>
    <name evidence="2" type="ORF">WH96_17985</name>
</gene>
<reference evidence="2 3" key="1">
    <citation type="submission" date="2015-03" db="EMBL/GenBank/DDBJ databases">
        <title>Genome Sequence of Kiloniella spongiae MEBiC09566, isolated from a marine sponge.</title>
        <authorList>
            <person name="Shao Z."/>
            <person name="Wang L."/>
            <person name="Li X."/>
        </authorList>
    </citation>
    <scope>NUCLEOTIDE SEQUENCE [LARGE SCALE GENOMIC DNA]</scope>
    <source>
        <strain evidence="2 3">MEBiC09566</strain>
    </source>
</reference>
<evidence type="ECO:0000313" key="2">
    <source>
        <dbReference type="EMBL" id="KLN59388.1"/>
    </source>
</evidence>
<evidence type="ECO:0000313" key="3">
    <source>
        <dbReference type="Proteomes" id="UP000035444"/>
    </source>
</evidence>
<dbReference type="RefSeq" id="WP_047765620.1">
    <property type="nucleotide sequence ID" value="NZ_LAQL01000016.1"/>
</dbReference>
<protein>
    <submittedName>
        <fullName evidence="2">Poly(3-hydroxybutyrate) depolymerase</fullName>
    </submittedName>
</protein>
<evidence type="ECO:0000259" key="1">
    <source>
        <dbReference type="Pfam" id="PF06850"/>
    </source>
</evidence>
<accession>A0A0H2MAM1</accession>
<dbReference type="PANTHER" id="PTHR36837">
    <property type="entry name" value="POLY(3-HYDROXYALKANOATE) POLYMERASE SUBUNIT PHAC"/>
    <property type="match status" value="1"/>
</dbReference>
<sequence>MLYTYFDMQSAALGPMRAMTQLTKTYFNNPLFPFSQTYMGKIMAASADVLEGVIRHRGKPEWGFQAIHREDGIHPIDLARIDHRPFGDLIRFKCDLAKTPKKILLVSPMSGHFATLLRGTVKTLVEHHEVYVTDWTDASKVPASDGEFGLDEYIEYLVDYMKLLGPDLHVIAVCQPAPLVLAAVSILAANDDPAQPSTMTLMGGPIDPGAAETEVTKLADSKSLSWFKDNLTATVPLQYEGSGRRVYPGFLQLAAFISMNSMRHVDAHMQHFNNLIKGDGDSAESHNKFYDEYLSVMDVTAEFYLDTIHHIFQERSLPNGTMTWKGQSVDPSKIKKTALLTVEGELDDISAPGQTEAAHEMCSSLVKGKHKNHVEAGVGHYGIFNGRKWRESVSVVINNFIEKHHPKAKGDKS</sequence>
<dbReference type="AlphaFoldDB" id="A0A0H2MAM1"/>
<organism evidence="2 3">
    <name type="scientific">Kiloniella spongiae</name>
    <dbReference type="NCBI Taxonomy" id="1489064"/>
    <lineage>
        <taxon>Bacteria</taxon>
        <taxon>Pseudomonadati</taxon>
        <taxon>Pseudomonadota</taxon>
        <taxon>Alphaproteobacteria</taxon>
        <taxon>Rhodospirillales</taxon>
        <taxon>Kiloniellaceae</taxon>
        <taxon>Kiloniella</taxon>
    </lineage>
</organism>
<dbReference type="OrthoDB" id="9774318at2"/>
<dbReference type="SUPFAM" id="SSF53474">
    <property type="entry name" value="alpha/beta-Hydrolases"/>
    <property type="match status" value="1"/>
</dbReference>
<dbReference type="PATRIC" id="fig|1489064.4.peg.595"/>
<dbReference type="Pfam" id="PF06850">
    <property type="entry name" value="PHB_depo_C"/>
    <property type="match status" value="1"/>
</dbReference>
<dbReference type="InterPro" id="IPR029058">
    <property type="entry name" value="AB_hydrolase_fold"/>
</dbReference>
<dbReference type="EMBL" id="LAQL01000016">
    <property type="protein sequence ID" value="KLN59388.1"/>
    <property type="molecule type" value="Genomic_DNA"/>
</dbReference>
<dbReference type="InterPro" id="IPR051321">
    <property type="entry name" value="PHA/PHB_synthase"/>
</dbReference>
<dbReference type="Gene3D" id="3.40.50.1820">
    <property type="entry name" value="alpha/beta hydrolase"/>
    <property type="match status" value="1"/>
</dbReference>
<dbReference type="NCBIfam" id="TIGR01849">
    <property type="entry name" value="PHB_depoly_PhaZ"/>
    <property type="match status" value="1"/>
</dbReference>
<keyword evidence="3" id="KW-1185">Reference proteome</keyword>
<name>A0A0H2MAM1_9PROT</name>
<dbReference type="InterPro" id="IPR009656">
    <property type="entry name" value="PHB_depo_C"/>
</dbReference>
<dbReference type="Proteomes" id="UP000035444">
    <property type="component" value="Unassembled WGS sequence"/>
</dbReference>
<dbReference type="PANTHER" id="PTHR36837:SF4">
    <property type="entry name" value="BLR0908 PROTEIN"/>
    <property type="match status" value="1"/>
</dbReference>
<dbReference type="PIRSF" id="PIRSF020818">
    <property type="entry name" value="PHB_depoly_PhaZ"/>
    <property type="match status" value="1"/>
</dbReference>